<dbReference type="GO" id="GO:0009279">
    <property type="term" value="C:cell outer membrane"/>
    <property type="evidence" value="ECO:0007669"/>
    <property type="project" value="UniProtKB-SubCell"/>
</dbReference>
<dbReference type="InterPro" id="IPR000531">
    <property type="entry name" value="Beta-barrel_TonB"/>
</dbReference>
<comment type="subcellular location">
    <subcellularLocation>
        <location evidence="1 10">Cell outer membrane</location>
        <topology evidence="1 10">Multi-pass membrane protein</topology>
    </subcellularLocation>
</comment>
<dbReference type="RefSeq" id="WP_073210531.1">
    <property type="nucleotide sequence ID" value="NZ_FRBD01000022.1"/>
</dbReference>
<feature type="domain" description="TonB-dependent receptor-like beta-barrel" evidence="13">
    <location>
        <begin position="246"/>
        <end position="716"/>
    </location>
</feature>
<dbReference type="SUPFAM" id="SSF56935">
    <property type="entry name" value="Porins"/>
    <property type="match status" value="1"/>
</dbReference>
<sequence length="754" mass="84459">MKTISSILLMLVCLCTSALAETTTKKVVLQGCVTDAIDGQPVVGASIYFPQLKQGTVTNANGQYILKDLPAVKTTIQVTYVGHLTIIQTIDLRHTEQCNFVLQENNAMLKEVVVTGLTGSTRADRSPAPISVVGPRTIQATSSTNIIDAVAHQPGVSQITTGGGISKPVIRGLGYNRIVTVNDGIRQEGQQWGDEHGIEVDAQTVHSVEILKGPATLMYGSDAMAGVLVLHETPVMPQGTMALNVGSEYQTNNRLFDYTVDFAGNQNGWVWNWRWSDKDASEYKNKVDGRVPGSQFHERAVTGMLGTNRSWGYSHLKLSYYHLKPGLVEGERDEDTGLLEPSEAFQKIDHYKAVLDNSFLIGDGSLKAVVGYQQNRRREFEEADELGLDFRLHTVNYDVHYLKSTDSDWQYAAGISGMWQYSENLGEEYLIPSYRLFDVGAFASLTRQFDRLTLSGGLRYDIRRLHSYEQEDDGELRFTDFTRNFSGLTGSVGAIYNITPRLNMRLNLSKGFRAPNLSELGSNGEHEGTFRYELGNSQLSPEHSWQLDLGIDYSSEIFSTQLSLFANHISNYIFLERLLSTTQDNLYQYRQGTARLLGFEAMVDIHPVEVLHFENTFSYVNARQLDQPEENRWLPFTPAPRWNSDLRYDIIRDGRTLTNTFVSIGLECYLRQDHAHTAYGTETATPSYTLLNLTAGTDIRWHNRTVASVYLSGTNLTDRAYQSHLSRLKYADGPGICNMGRSFGIKLLIPVTFK</sequence>
<dbReference type="InterPro" id="IPR012910">
    <property type="entry name" value="Plug_dom"/>
</dbReference>
<evidence type="ECO:0000256" key="3">
    <source>
        <dbReference type="ARBA" id="ARBA00022452"/>
    </source>
</evidence>
<keyword evidence="4 10" id="KW-0812">Transmembrane</keyword>
<dbReference type="AlphaFoldDB" id="A0A1M6XTX5"/>
<dbReference type="Gene3D" id="2.60.40.1120">
    <property type="entry name" value="Carboxypeptidase-like, regulatory domain"/>
    <property type="match status" value="1"/>
</dbReference>
<evidence type="ECO:0000256" key="9">
    <source>
        <dbReference type="ARBA" id="ARBA00023237"/>
    </source>
</evidence>
<organism evidence="15 16">
    <name type="scientific">Xylanibacter ruminicola</name>
    <name type="common">Prevotella ruminicola</name>
    <dbReference type="NCBI Taxonomy" id="839"/>
    <lineage>
        <taxon>Bacteria</taxon>
        <taxon>Pseudomonadati</taxon>
        <taxon>Bacteroidota</taxon>
        <taxon>Bacteroidia</taxon>
        <taxon>Bacteroidales</taxon>
        <taxon>Prevotellaceae</taxon>
        <taxon>Xylanibacter</taxon>
    </lineage>
</organism>
<keyword evidence="6 11" id="KW-0798">TonB box</keyword>
<name>A0A1M6XTX5_XYLRU</name>
<keyword evidence="8" id="KW-0675">Receptor</keyword>
<evidence type="ECO:0000256" key="6">
    <source>
        <dbReference type="ARBA" id="ARBA00023077"/>
    </source>
</evidence>
<evidence type="ECO:0000313" key="15">
    <source>
        <dbReference type="EMBL" id="SHL09329.1"/>
    </source>
</evidence>
<reference evidence="15 16" key="1">
    <citation type="submission" date="2016-11" db="EMBL/GenBank/DDBJ databases">
        <authorList>
            <person name="Jaros S."/>
            <person name="Januszkiewicz K."/>
            <person name="Wedrychowicz H."/>
        </authorList>
    </citation>
    <scope>NUCLEOTIDE SEQUENCE [LARGE SCALE GENOMIC DNA]</scope>
    <source>
        <strain evidence="15 16">KHT3</strain>
    </source>
</reference>
<feature type="signal peptide" evidence="12">
    <location>
        <begin position="1"/>
        <end position="20"/>
    </location>
</feature>
<protein>
    <submittedName>
        <fullName evidence="15">Iron complex outermembrane recepter protein</fullName>
    </submittedName>
</protein>
<evidence type="ECO:0000313" key="16">
    <source>
        <dbReference type="Proteomes" id="UP000184130"/>
    </source>
</evidence>
<dbReference type="InterPro" id="IPR037066">
    <property type="entry name" value="Plug_dom_sf"/>
</dbReference>
<evidence type="ECO:0000256" key="4">
    <source>
        <dbReference type="ARBA" id="ARBA00022692"/>
    </source>
</evidence>
<evidence type="ECO:0000256" key="5">
    <source>
        <dbReference type="ARBA" id="ARBA00022729"/>
    </source>
</evidence>
<feature type="chain" id="PRO_5012748520" evidence="12">
    <location>
        <begin position="21"/>
        <end position="754"/>
    </location>
</feature>
<dbReference type="SUPFAM" id="SSF49464">
    <property type="entry name" value="Carboxypeptidase regulatory domain-like"/>
    <property type="match status" value="1"/>
</dbReference>
<dbReference type="InterPro" id="IPR008969">
    <property type="entry name" value="CarboxyPept-like_regulatory"/>
</dbReference>
<dbReference type="PROSITE" id="PS52016">
    <property type="entry name" value="TONB_DEPENDENT_REC_3"/>
    <property type="match status" value="1"/>
</dbReference>
<dbReference type="GO" id="GO:0015344">
    <property type="term" value="F:siderophore uptake transmembrane transporter activity"/>
    <property type="evidence" value="ECO:0007669"/>
    <property type="project" value="TreeGrafter"/>
</dbReference>
<keyword evidence="9 10" id="KW-0998">Cell outer membrane</keyword>
<dbReference type="Proteomes" id="UP000184130">
    <property type="component" value="Unassembled WGS sequence"/>
</dbReference>
<evidence type="ECO:0000256" key="2">
    <source>
        <dbReference type="ARBA" id="ARBA00022448"/>
    </source>
</evidence>
<dbReference type="Pfam" id="PF00593">
    <property type="entry name" value="TonB_dep_Rec_b-barrel"/>
    <property type="match status" value="1"/>
</dbReference>
<comment type="similarity">
    <text evidence="10 11">Belongs to the TonB-dependent receptor family.</text>
</comment>
<evidence type="ECO:0000256" key="7">
    <source>
        <dbReference type="ARBA" id="ARBA00023136"/>
    </source>
</evidence>
<dbReference type="Gene3D" id="2.170.130.10">
    <property type="entry name" value="TonB-dependent receptor, plug domain"/>
    <property type="match status" value="1"/>
</dbReference>
<dbReference type="PANTHER" id="PTHR30069">
    <property type="entry name" value="TONB-DEPENDENT OUTER MEMBRANE RECEPTOR"/>
    <property type="match status" value="1"/>
</dbReference>
<evidence type="ECO:0000259" key="14">
    <source>
        <dbReference type="Pfam" id="PF07715"/>
    </source>
</evidence>
<gene>
    <name evidence="15" type="ORF">SAMN05216463_12221</name>
</gene>
<keyword evidence="5 12" id="KW-0732">Signal</keyword>
<dbReference type="Pfam" id="PF07715">
    <property type="entry name" value="Plug"/>
    <property type="match status" value="1"/>
</dbReference>
<dbReference type="EMBL" id="FRBD01000022">
    <property type="protein sequence ID" value="SHL09329.1"/>
    <property type="molecule type" value="Genomic_DNA"/>
</dbReference>
<dbReference type="OrthoDB" id="9795928at2"/>
<keyword evidence="7 10" id="KW-0472">Membrane</keyword>
<evidence type="ECO:0000256" key="11">
    <source>
        <dbReference type="RuleBase" id="RU003357"/>
    </source>
</evidence>
<dbReference type="CDD" id="cd01347">
    <property type="entry name" value="ligand_gated_channel"/>
    <property type="match status" value="1"/>
</dbReference>
<feature type="domain" description="TonB-dependent receptor plug" evidence="14">
    <location>
        <begin position="125"/>
        <end position="227"/>
    </location>
</feature>
<keyword evidence="2 10" id="KW-0813">Transport</keyword>
<evidence type="ECO:0000256" key="12">
    <source>
        <dbReference type="SAM" id="SignalP"/>
    </source>
</evidence>
<evidence type="ECO:0000256" key="10">
    <source>
        <dbReference type="PROSITE-ProRule" id="PRU01360"/>
    </source>
</evidence>
<evidence type="ECO:0000259" key="13">
    <source>
        <dbReference type="Pfam" id="PF00593"/>
    </source>
</evidence>
<evidence type="ECO:0000256" key="1">
    <source>
        <dbReference type="ARBA" id="ARBA00004571"/>
    </source>
</evidence>
<proteinExistence type="inferred from homology"/>
<dbReference type="InterPro" id="IPR036942">
    <property type="entry name" value="Beta-barrel_TonB_sf"/>
</dbReference>
<accession>A0A1M6XTX5</accession>
<keyword evidence="3 10" id="KW-1134">Transmembrane beta strand</keyword>
<evidence type="ECO:0000256" key="8">
    <source>
        <dbReference type="ARBA" id="ARBA00023170"/>
    </source>
</evidence>
<dbReference type="InterPro" id="IPR039426">
    <property type="entry name" value="TonB-dep_rcpt-like"/>
</dbReference>
<dbReference type="Pfam" id="PF13715">
    <property type="entry name" value="CarbopepD_reg_2"/>
    <property type="match status" value="1"/>
</dbReference>
<dbReference type="GO" id="GO:0044718">
    <property type="term" value="P:siderophore transmembrane transport"/>
    <property type="evidence" value="ECO:0007669"/>
    <property type="project" value="TreeGrafter"/>
</dbReference>
<dbReference type="Gene3D" id="2.40.170.20">
    <property type="entry name" value="TonB-dependent receptor, beta-barrel domain"/>
    <property type="match status" value="1"/>
</dbReference>
<dbReference type="PANTHER" id="PTHR30069:SF29">
    <property type="entry name" value="HEMOGLOBIN AND HEMOGLOBIN-HAPTOGLOBIN-BINDING PROTEIN 1-RELATED"/>
    <property type="match status" value="1"/>
</dbReference>